<sequence>MDISPGLETKALVDIFSAPAAANGVQSTMAPTNGEPAVDNYPDVLKFATKNSGVLYEDSTIQIGYKLETRANLARLGMFYGNKTNYAFTDFSPSLFCSGILSTQLIAQCKAVDSTITGGSQVQQLINFVCEQEFHRCPLLHLIFTFSDVSNRQQSFDKTFALPIFINKFFEPTDMSSEQFFTRWKQLSQ</sequence>
<dbReference type="AlphaFoldDB" id="A0A3P7WHI9"/>
<organism evidence="6 7">
    <name type="scientific">Brugia timori</name>
    <dbReference type="NCBI Taxonomy" id="42155"/>
    <lineage>
        <taxon>Eukaryota</taxon>
        <taxon>Metazoa</taxon>
        <taxon>Ecdysozoa</taxon>
        <taxon>Nematoda</taxon>
        <taxon>Chromadorea</taxon>
        <taxon>Rhabditida</taxon>
        <taxon>Spirurina</taxon>
        <taxon>Spiruromorpha</taxon>
        <taxon>Filarioidea</taxon>
        <taxon>Onchocercidae</taxon>
        <taxon>Brugia</taxon>
    </lineage>
</organism>
<keyword evidence="7" id="KW-1185">Reference proteome</keyword>
<dbReference type="EMBL" id="UZAG01004348">
    <property type="protein sequence ID" value="VDO16712.1"/>
    <property type="molecule type" value="Genomic_DNA"/>
</dbReference>
<dbReference type="InterPro" id="IPR008152">
    <property type="entry name" value="Clathrin_a/b/g-adaptin_app_Ig"/>
</dbReference>
<feature type="domain" description="Clathrin adaptor alpha/beta/gamma-adaptin appendage Ig-like subdomain" evidence="5">
    <location>
        <begin position="45"/>
        <end position="161"/>
    </location>
</feature>
<dbReference type="PANTHER" id="PTHR22780">
    <property type="entry name" value="ADAPTIN, ALPHA/GAMMA/EPSILON"/>
    <property type="match status" value="1"/>
</dbReference>
<comment type="subcellular location">
    <subcellularLocation>
        <location evidence="1">Endomembrane system</location>
    </subcellularLocation>
</comment>
<evidence type="ECO:0000259" key="5">
    <source>
        <dbReference type="SMART" id="SM00809"/>
    </source>
</evidence>
<gene>
    <name evidence="6" type="ORF">BTMF_LOCUS4411</name>
</gene>
<dbReference type="SUPFAM" id="SSF55711">
    <property type="entry name" value="Subdomain of clathrin and coatomer appendage domain"/>
    <property type="match status" value="1"/>
</dbReference>
<dbReference type="InterPro" id="IPR050840">
    <property type="entry name" value="Adaptor_Complx_Large_Subunit"/>
</dbReference>
<keyword evidence="2" id="KW-0813">Transport</keyword>
<dbReference type="InterPro" id="IPR013041">
    <property type="entry name" value="Clathrin_app_Ig-like_sf"/>
</dbReference>
<dbReference type="SMART" id="SM00809">
    <property type="entry name" value="Alpha_adaptinC2"/>
    <property type="match status" value="1"/>
</dbReference>
<dbReference type="Proteomes" id="UP000280834">
    <property type="component" value="Unassembled WGS sequence"/>
</dbReference>
<feature type="non-terminal residue" evidence="6">
    <location>
        <position position="189"/>
    </location>
</feature>
<dbReference type="GO" id="GO:0012505">
    <property type="term" value="C:endomembrane system"/>
    <property type="evidence" value="ECO:0007669"/>
    <property type="project" value="UniProtKB-SubCell"/>
</dbReference>
<protein>
    <recommendedName>
        <fullName evidence="5">Clathrin adaptor alpha/beta/gamma-adaptin appendage Ig-like subdomain domain-containing protein</fullName>
    </recommendedName>
</protein>
<dbReference type="Pfam" id="PF02883">
    <property type="entry name" value="Alpha_adaptinC2"/>
    <property type="match status" value="1"/>
</dbReference>
<reference evidence="6 7" key="1">
    <citation type="submission" date="2018-11" db="EMBL/GenBank/DDBJ databases">
        <authorList>
            <consortium name="Pathogen Informatics"/>
        </authorList>
    </citation>
    <scope>NUCLEOTIDE SEQUENCE [LARGE SCALE GENOMIC DNA]</scope>
</reference>
<keyword evidence="3" id="KW-0653">Protein transport</keyword>
<evidence type="ECO:0000313" key="7">
    <source>
        <dbReference type="Proteomes" id="UP000280834"/>
    </source>
</evidence>
<evidence type="ECO:0000256" key="4">
    <source>
        <dbReference type="ARBA" id="ARBA00023136"/>
    </source>
</evidence>
<evidence type="ECO:0000256" key="3">
    <source>
        <dbReference type="ARBA" id="ARBA00022927"/>
    </source>
</evidence>
<evidence type="ECO:0000313" key="6">
    <source>
        <dbReference type="EMBL" id="VDO16712.1"/>
    </source>
</evidence>
<dbReference type="GO" id="GO:0030117">
    <property type="term" value="C:membrane coat"/>
    <property type="evidence" value="ECO:0007669"/>
    <property type="project" value="InterPro"/>
</dbReference>
<evidence type="ECO:0000256" key="2">
    <source>
        <dbReference type="ARBA" id="ARBA00022448"/>
    </source>
</evidence>
<dbReference type="Gene3D" id="2.60.40.1230">
    <property type="match status" value="1"/>
</dbReference>
<name>A0A3P7WHI9_9BILA</name>
<proteinExistence type="predicted"/>
<accession>A0A3P7WHI9</accession>
<keyword evidence="4" id="KW-0472">Membrane</keyword>
<dbReference type="GO" id="GO:0016192">
    <property type="term" value="P:vesicle-mediated transport"/>
    <property type="evidence" value="ECO:0007669"/>
    <property type="project" value="InterPro"/>
</dbReference>
<evidence type="ECO:0000256" key="1">
    <source>
        <dbReference type="ARBA" id="ARBA00004308"/>
    </source>
</evidence>
<dbReference type="InterPro" id="IPR009028">
    <property type="entry name" value="Coatomer/calthrin_app_sub_C"/>
</dbReference>
<dbReference type="GO" id="GO:0006886">
    <property type="term" value="P:intracellular protein transport"/>
    <property type="evidence" value="ECO:0007669"/>
    <property type="project" value="InterPro"/>
</dbReference>
<dbReference type="SUPFAM" id="SSF49348">
    <property type="entry name" value="Clathrin adaptor appendage domain"/>
    <property type="match status" value="1"/>
</dbReference>